<dbReference type="InterPro" id="IPR003594">
    <property type="entry name" value="HATPase_dom"/>
</dbReference>
<dbReference type="InterPro" id="IPR036641">
    <property type="entry name" value="HPT_dom_sf"/>
</dbReference>
<dbReference type="InterPro" id="IPR011622">
    <property type="entry name" value="7TMR_DISM_rcpt_extracell_dom2"/>
</dbReference>
<dbReference type="SUPFAM" id="SSF55874">
    <property type="entry name" value="ATPase domain of HSP90 chaperone/DNA topoisomerase II/histidine kinase"/>
    <property type="match status" value="1"/>
</dbReference>
<sequence length="967" mass="111392">MRKQGYLVLFFLCIYSNLDKRAYSAELEPISIDNHEIEGLEIGKNLVILEDSKRQHTIETIASGQLDHGFIRSQQTIPTMGYGNQAVYWAKFSIANRSNKPMSLYLVNQYAPTDYLTLYELENGTFQERTYGDKVPFIERELDYRYPVYKIAVPTGMSTYYFKLWTSSSAQFAIRIWSPQSFIKHKLHESIFLGGLFGCCIAMLIYNFFICVKFRSKTYFAYSFCIFLYILFSLNYQGLLQQYIFRTGKFIWAMNQGMNILVDLCGIAASTFSILFLSLRTSFPQVCKTFFLIILILSLNIANHLFWDIAAIKVSVFMSLIYSIVMIIVGILRSKTYRPARYYSYAWSIVMFGNMAVILGGAGFIPHSNLTIWGQFVGAALMLLILSLALADRMALVNLERQQSLEAQSQLQLNLLDLELEKIHTQELLLAERENSIKNLDKLVAEKTGDIRSILETINEGILPIAFDGQRFTITSDFSTYASQLLGRDDLSGDDIFKAFIDHTNLTSDEKSTIIAVFRSCLNEEGYIWDLNAHLLPKELELQIDDNKLLLSLDWSPIIDQNANITNRILLTFKDFTEVKKLKDASFKHTREMKTISNILDTDVRRFHEFLEFLHQGLKSIECFIRLDQYQISKNRNLGSKVLRKVYRDLHTLKGITRAYNFKELSSTIHHAEDVVQNTLERSEFQLPSEFHSCFKALKKQFSELRHINYNILKREHHDNVTVAKQKLSFLVRFLNSAPLQDHPRCEKCAYIVRHLTLLYRDNFQTFLEAELKHLDALCHRLGKPKPHLTFLNDSYVIKDDIKSTMKVIFTHIIRNAIDHGIEEPLERIRQRKDPKARIRITAQENCDDTISIIVEDDGRGLDIKAICSKAMEHGIIDSNNTYSTNQIANLILGHSFSTANKVTEVSGRGVGLDAVVQALELVDGTLLIETHDSRTHEGHVPFLIRIDLPFRYFERIENQQTEPSQL</sequence>
<dbReference type="InterPro" id="IPR011623">
    <property type="entry name" value="7TMR_DISM_rcpt_extracell_dom1"/>
</dbReference>
<evidence type="ECO:0000259" key="2">
    <source>
        <dbReference type="SMART" id="SM00387"/>
    </source>
</evidence>
<keyword evidence="1" id="KW-0472">Membrane</keyword>
<dbReference type="AlphaFoldDB" id="A0A1Y6BSY8"/>
<dbReference type="RefSeq" id="WP_132319016.1">
    <property type="nucleotide sequence ID" value="NZ_FWZT01000008.1"/>
</dbReference>
<dbReference type="Gene3D" id="1.20.120.160">
    <property type="entry name" value="HPT domain"/>
    <property type="match status" value="1"/>
</dbReference>
<reference evidence="4" key="1">
    <citation type="submission" date="2017-04" db="EMBL/GenBank/DDBJ databases">
        <authorList>
            <person name="Varghese N."/>
            <person name="Submissions S."/>
        </authorList>
    </citation>
    <scope>NUCLEOTIDE SEQUENCE [LARGE SCALE GENOMIC DNA]</scope>
    <source>
        <strain evidence="4">RKEM611</strain>
    </source>
</reference>
<feature type="transmembrane region" description="Helical" evidence="1">
    <location>
        <begin position="312"/>
        <end position="332"/>
    </location>
</feature>
<dbReference type="Pfam" id="PF07696">
    <property type="entry name" value="7TMR-DISMED2"/>
    <property type="match status" value="1"/>
</dbReference>
<feature type="transmembrane region" description="Helical" evidence="1">
    <location>
        <begin position="289"/>
        <end position="306"/>
    </location>
</feature>
<dbReference type="Gene3D" id="2.60.40.2380">
    <property type="match status" value="1"/>
</dbReference>
<dbReference type="SUPFAM" id="SSF47226">
    <property type="entry name" value="Histidine-containing phosphotransfer domain, HPT domain"/>
    <property type="match status" value="1"/>
</dbReference>
<feature type="transmembrane region" description="Helical" evidence="1">
    <location>
        <begin position="258"/>
        <end position="277"/>
    </location>
</feature>
<keyword evidence="4" id="KW-1185">Reference proteome</keyword>
<dbReference type="GO" id="GO:0016301">
    <property type="term" value="F:kinase activity"/>
    <property type="evidence" value="ECO:0007669"/>
    <property type="project" value="UniProtKB-KW"/>
</dbReference>
<gene>
    <name evidence="3" type="ORF">SAMN06296036_10860</name>
</gene>
<dbReference type="OrthoDB" id="5289013at2"/>
<keyword evidence="1" id="KW-0812">Transmembrane</keyword>
<organism evidence="3 4">
    <name type="scientific">Pseudobacteriovorax antillogorgiicola</name>
    <dbReference type="NCBI Taxonomy" id="1513793"/>
    <lineage>
        <taxon>Bacteria</taxon>
        <taxon>Pseudomonadati</taxon>
        <taxon>Bdellovibrionota</taxon>
        <taxon>Oligoflexia</taxon>
        <taxon>Oligoflexales</taxon>
        <taxon>Pseudobacteriovoracaceae</taxon>
        <taxon>Pseudobacteriovorax</taxon>
    </lineage>
</organism>
<feature type="domain" description="Histidine kinase/HSP90-like ATPase" evidence="2">
    <location>
        <begin position="805"/>
        <end position="953"/>
    </location>
</feature>
<dbReference type="Proteomes" id="UP000192907">
    <property type="component" value="Unassembled WGS sequence"/>
</dbReference>
<evidence type="ECO:0000256" key="1">
    <source>
        <dbReference type="SAM" id="Phobius"/>
    </source>
</evidence>
<evidence type="ECO:0000313" key="4">
    <source>
        <dbReference type="Proteomes" id="UP000192907"/>
    </source>
</evidence>
<dbReference type="Pfam" id="PF02518">
    <property type="entry name" value="HATPase_c"/>
    <property type="match status" value="1"/>
</dbReference>
<feature type="transmembrane region" description="Helical" evidence="1">
    <location>
        <begin position="219"/>
        <end position="238"/>
    </location>
</feature>
<dbReference type="InterPro" id="IPR051315">
    <property type="entry name" value="Bact_Chemotaxis_CheA"/>
</dbReference>
<dbReference type="PANTHER" id="PTHR43395">
    <property type="entry name" value="SENSOR HISTIDINE KINASE CHEA"/>
    <property type="match status" value="1"/>
</dbReference>
<dbReference type="InterPro" id="IPR036890">
    <property type="entry name" value="HATPase_C_sf"/>
</dbReference>
<feature type="transmembrane region" description="Helical" evidence="1">
    <location>
        <begin position="191"/>
        <end position="212"/>
    </location>
</feature>
<dbReference type="EMBL" id="FWZT01000008">
    <property type="protein sequence ID" value="SMF25321.1"/>
    <property type="molecule type" value="Genomic_DNA"/>
</dbReference>
<keyword evidence="1" id="KW-1133">Transmembrane helix</keyword>
<protein>
    <submittedName>
        <fullName evidence="3">Histidine kinase-, DNA gyrase B-, and HSP90-like ATPase</fullName>
    </submittedName>
</protein>
<dbReference type="Gene3D" id="3.30.565.10">
    <property type="entry name" value="Histidine kinase-like ATPase, C-terminal domain"/>
    <property type="match status" value="1"/>
</dbReference>
<feature type="transmembrane region" description="Helical" evidence="1">
    <location>
        <begin position="372"/>
        <end position="391"/>
    </location>
</feature>
<evidence type="ECO:0000313" key="3">
    <source>
        <dbReference type="EMBL" id="SMF25321.1"/>
    </source>
</evidence>
<name>A0A1Y6BSY8_9BACT</name>
<dbReference type="STRING" id="1513793.SAMN06296036_10860"/>
<dbReference type="Pfam" id="PF07695">
    <property type="entry name" value="7TMR-DISM_7TM"/>
    <property type="match status" value="1"/>
</dbReference>
<keyword evidence="3" id="KW-0808">Transferase</keyword>
<proteinExistence type="predicted"/>
<dbReference type="PANTHER" id="PTHR43395:SF10">
    <property type="entry name" value="CHEMOTAXIS PROTEIN CHEA"/>
    <property type="match status" value="1"/>
</dbReference>
<keyword evidence="3" id="KW-0418">Kinase</keyword>
<dbReference type="GO" id="GO:0000160">
    <property type="term" value="P:phosphorelay signal transduction system"/>
    <property type="evidence" value="ECO:0007669"/>
    <property type="project" value="InterPro"/>
</dbReference>
<dbReference type="SMART" id="SM00387">
    <property type="entry name" value="HATPase_c"/>
    <property type="match status" value="1"/>
</dbReference>
<accession>A0A1Y6BSY8</accession>
<feature type="transmembrane region" description="Helical" evidence="1">
    <location>
        <begin position="344"/>
        <end position="366"/>
    </location>
</feature>